<proteinExistence type="inferred from homology"/>
<dbReference type="NCBIfam" id="TIGR00657">
    <property type="entry name" value="asp_kinases"/>
    <property type="match status" value="1"/>
</dbReference>
<dbReference type="PIRSF" id="PIRSF000726">
    <property type="entry name" value="Asp_kin"/>
    <property type="match status" value="1"/>
</dbReference>
<dbReference type="InterPro" id="IPR001341">
    <property type="entry name" value="Asp_kinase"/>
</dbReference>
<dbReference type="InterPro" id="IPR001048">
    <property type="entry name" value="Asp/Glu/Uridylate_kinase"/>
</dbReference>
<dbReference type="Gene3D" id="3.40.1160.10">
    <property type="entry name" value="Acetylglutamate kinase-like"/>
    <property type="match status" value="1"/>
</dbReference>
<evidence type="ECO:0000259" key="11">
    <source>
        <dbReference type="Pfam" id="PF00696"/>
    </source>
</evidence>
<keyword evidence="6 8" id="KW-0067">ATP-binding</keyword>
<dbReference type="OrthoDB" id="9799110at2"/>
<reference evidence="12 13" key="1">
    <citation type="submission" date="2019-10" db="EMBL/GenBank/DDBJ databases">
        <title>Genome sequence of Phaeocystidibacter marisrubri JCM30614 (type strain).</title>
        <authorList>
            <person name="Bowman J.P."/>
        </authorList>
    </citation>
    <scope>NUCLEOTIDE SEQUENCE [LARGE SCALE GENOMIC DNA]</scope>
    <source>
        <strain evidence="12 13">JCM 30614</strain>
    </source>
</reference>
<dbReference type="GO" id="GO:0009088">
    <property type="term" value="P:threonine biosynthetic process"/>
    <property type="evidence" value="ECO:0007669"/>
    <property type="project" value="UniProtKB-UniPathway"/>
</dbReference>
<dbReference type="UniPathway" id="UPA00034">
    <property type="reaction ID" value="UER00015"/>
</dbReference>
<evidence type="ECO:0000256" key="9">
    <source>
        <dbReference type="RuleBase" id="RU003448"/>
    </source>
</evidence>
<dbReference type="RefSeq" id="WP_151691659.1">
    <property type="nucleotide sequence ID" value="NZ_BMGX01000002.1"/>
</dbReference>
<evidence type="ECO:0000256" key="3">
    <source>
        <dbReference type="ARBA" id="ARBA00022679"/>
    </source>
</evidence>
<keyword evidence="10" id="KW-0028">Amino-acid biosynthesis</keyword>
<feature type="binding site" evidence="8">
    <location>
        <begin position="9"/>
        <end position="12"/>
    </location>
    <ligand>
        <name>ATP</name>
        <dbReference type="ChEBI" id="CHEBI:30616"/>
    </ligand>
</feature>
<evidence type="ECO:0000256" key="8">
    <source>
        <dbReference type="PIRSR" id="PIRSR000726-1"/>
    </source>
</evidence>
<dbReference type="SUPFAM" id="SSF53633">
    <property type="entry name" value="Carbamate kinase-like"/>
    <property type="match status" value="1"/>
</dbReference>
<dbReference type="InterPro" id="IPR036393">
    <property type="entry name" value="AceGlu_kinase-like_sf"/>
</dbReference>
<dbReference type="GO" id="GO:0004072">
    <property type="term" value="F:aspartate kinase activity"/>
    <property type="evidence" value="ECO:0007669"/>
    <property type="project" value="UniProtKB-EC"/>
</dbReference>
<dbReference type="GO" id="GO:0009089">
    <property type="term" value="P:lysine biosynthetic process via diaminopimelate"/>
    <property type="evidence" value="ECO:0007669"/>
    <property type="project" value="UniProtKB-UniPathway"/>
</dbReference>
<sequence length="423" mass="47028">MSDVFRVYKFGGASVKDAAAVRNVSEIIVNHAEEPLVVVVSAMGKTTNALETVIAAIMSKDESLLHSSIQVVIDFHRVIVEELFGASHPVWSSIEGMFTEMRSQATLRVDEKYGELYDRLIGFGEMLSTQIVDAYLKEMGIDSTWQNAQELIVTNADHRRATVDFEKTEIRVREAVTPKGVHVIQGFLGATESGKPTTLGREGSDYTAAVMAFVLNAAEVCIWKDVPGVLTGDPKVFDDVIQLQTISFREAIELAYYGASVIHPKTIQPLQRKEIPLRVRSFVNPTAPGTSIQQGKSLVPMSPCFIRKGNQVLITLSTRDLAFIVENHLSKIYQTFHKIGVAVNLMQNSAVSSSFSINNDPILIPQLLEELRGDFTVKHNEDLTLYTIRHYDAAAVNSIKNRGEVFLEQVTRHTHQMVLKEVQ</sequence>
<dbReference type="GO" id="GO:0005829">
    <property type="term" value="C:cytosol"/>
    <property type="evidence" value="ECO:0007669"/>
    <property type="project" value="TreeGrafter"/>
</dbReference>
<protein>
    <recommendedName>
        <fullName evidence="9">Aspartokinase</fullName>
        <ecNumber evidence="9">2.7.2.4</ecNumber>
    </recommendedName>
</protein>
<keyword evidence="4 8" id="KW-0547">Nucleotide-binding</keyword>
<accession>A0A6L3ZHL6</accession>
<dbReference type="Gene3D" id="1.20.120.1320">
    <property type="entry name" value="Aspartokinase, catalytic domain"/>
    <property type="match status" value="1"/>
</dbReference>
<dbReference type="InterPro" id="IPR042199">
    <property type="entry name" value="AsparK_Bifunc_asparK/hSer_DH"/>
</dbReference>
<comment type="catalytic activity">
    <reaction evidence="7 9">
        <text>L-aspartate + ATP = 4-phospho-L-aspartate + ADP</text>
        <dbReference type="Rhea" id="RHEA:23776"/>
        <dbReference type="ChEBI" id="CHEBI:29991"/>
        <dbReference type="ChEBI" id="CHEBI:30616"/>
        <dbReference type="ChEBI" id="CHEBI:57535"/>
        <dbReference type="ChEBI" id="CHEBI:456216"/>
        <dbReference type="EC" id="2.7.2.4"/>
    </reaction>
</comment>
<evidence type="ECO:0000256" key="5">
    <source>
        <dbReference type="ARBA" id="ARBA00022777"/>
    </source>
</evidence>
<comment type="similarity">
    <text evidence="2 9">Belongs to the aspartokinase family.</text>
</comment>
<evidence type="ECO:0000313" key="13">
    <source>
        <dbReference type="Proteomes" id="UP000484164"/>
    </source>
</evidence>
<dbReference type="Pfam" id="PF00696">
    <property type="entry name" value="AA_kinase"/>
    <property type="match status" value="1"/>
</dbReference>
<evidence type="ECO:0000256" key="1">
    <source>
        <dbReference type="ARBA" id="ARBA00004766"/>
    </source>
</evidence>
<comment type="pathway">
    <text evidence="1 10">Amino-acid biosynthesis; L-lysine biosynthesis via DAP pathway; (S)-tetrahydrodipicolinate from L-aspartate: step 1/4.</text>
</comment>
<comment type="caution">
    <text evidence="12">The sequence shown here is derived from an EMBL/GenBank/DDBJ whole genome shotgun (WGS) entry which is preliminary data.</text>
</comment>
<keyword evidence="5 9" id="KW-0418">Kinase</keyword>
<organism evidence="12 13">
    <name type="scientific">Phaeocystidibacter marisrubri</name>
    <dbReference type="NCBI Taxonomy" id="1577780"/>
    <lineage>
        <taxon>Bacteria</taxon>
        <taxon>Pseudomonadati</taxon>
        <taxon>Bacteroidota</taxon>
        <taxon>Flavobacteriia</taxon>
        <taxon>Flavobacteriales</taxon>
        <taxon>Phaeocystidibacteraceae</taxon>
        <taxon>Phaeocystidibacter</taxon>
    </lineage>
</organism>
<evidence type="ECO:0000256" key="2">
    <source>
        <dbReference type="ARBA" id="ARBA00010122"/>
    </source>
</evidence>
<evidence type="ECO:0000313" key="12">
    <source>
        <dbReference type="EMBL" id="KAB2817088.1"/>
    </source>
</evidence>
<name>A0A6L3ZHL6_9FLAO</name>
<comment type="pathway">
    <text evidence="10">Amino-acid biosynthesis; L-threonine biosynthesis; L-threonine from L-aspartate: step 1/5.</text>
</comment>
<feature type="domain" description="Aspartate/glutamate/uridylate kinase" evidence="11">
    <location>
        <begin position="6"/>
        <end position="281"/>
    </location>
</feature>
<dbReference type="PANTHER" id="PTHR21499:SF59">
    <property type="entry name" value="ASPARTOKINASE"/>
    <property type="match status" value="1"/>
</dbReference>
<dbReference type="UniPathway" id="UPA00051">
    <property type="reaction ID" value="UER00462"/>
</dbReference>
<dbReference type="GO" id="GO:0009090">
    <property type="term" value="P:homoserine biosynthetic process"/>
    <property type="evidence" value="ECO:0007669"/>
    <property type="project" value="TreeGrafter"/>
</dbReference>
<dbReference type="PANTHER" id="PTHR21499">
    <property type="entry name" value="ASPARTATE KINASE"/>
    <property type="match status" value="1"/>
</dbReference>
<feature type="binding site" evidence="8">
    <location>
        <position position="125"/>
    </location>
    <ligand>
        <name>substrate</name>
    </ligand>
</feature>
<evidence type="ECO:0000256" key="10">
    <source>
        <dbReference type="RuleBase" id="RU004249"/>
    </source>
</evidence>
<dbReference type="InterPro" id="IPR005260">
    <property type="entry name" value="Asp_kin_monofn"/>
</dbReference>
<evidence type="ECO:0000256" key="4">
    <source>
        <dbReference type="ARBA" id="ARBA00022741"/>
    </source>
</evidence>
<dbReference type="Proteomes" id="UP000484164">
    <property type="component" value="Unassembled WGS sequence"/>
</dbReference>
<dbReference type="EMBL" id="WBVQ01000001">
    <property type="protein sequence ID" value="KAB2817088.1"/>
    <property type="molecule type" value="Genomic_DNA"/>
</dbReference>
<gene>
    <name evidence="12" type="ORF">F8C82_01440</name>
</gene>
<dbReference type="EC" id="2.7.2.4" evidence="9"/>
<dbReference type="UniPathway" id="UPA00050">
    <property type="reaction ID" value="UER00461"/>
</dbReference>
<evidence type="ECO:0000256" key="7">
    <source>
        <dbReference type="ARBA" id="ARBA00047872"/>
    </source>
</evidence>
<keyword evidence="13" id="KW-1185">Reference proteome</keyword>
<evidence type="ECO:0000256" key="6">
    <source>
        <dbReference type="ARBA" id="ARBA00022840"/>
    </source>
</evidence>
<keyword evidence="3 9" id="KW-0808">Transferase</keyword>
<dbReference type="GO" id="GO:0005524">
    <property type="term" value="F:ATP binding"/>
    <property type="evidence" value="ECO:0007669"/>
    <property type="project" value="UniProtKB-KW"/>
</dbReference>
<comment type="pathway">
    <text evidence="10">Amino-acid biosynthesis; L-methionine biosynthesis via de novo pathway; L-homoserine from L-aspartate: step 1/3.</text>
</comment>
<feature type="binding site" evidence="8">
    <location>
        <position position="47"/>
    </location>
    <ligand>
        <name>substrate</name>
    </ligand>
</feature>
<dbReference type="AlphaFoldDB" id="A0A6L3ZHL6"/>